<sequence>MIHENGPPLVSMSYFLYVFTLLLNMNTFILKEGWHVFTQANLFLILLLAIALIAKNQSLLFAVSVLLIIKIVGLDQKLFPTIQSKGINWGVTIITIAVLVPIATGEIGFKQLGEAMRSSYAWIALGAGIAVALIAKNGLTLLENDPHITTALVIGTILAVALFGGVAVGPLIGAGIAYLAMQIVKLFTS</sequence>
<keyword evidence="4 5" id="KW-0472">Membrane</keyword>
<protein>
    <recommendedName>
        <fullName evidence="5">UPF0756 membrane protein B4122_3588</fullName>
    </recommendedName>
</protein>
<organism evidence="6 9">
    <name type="scientific">Bacillus subtilis</name>
    <dbReference type="NCBI Taxonomy" id="1423"/>
    <lineage>
        <taxon>Bacteria</taxon>
        <taxon>Bacillati</taxon>
        <taxon>Bacillota</taxon>
        <taxon>Bacilli</taxon>
        <taxon>Bacillales</taxon>
        <taxon>Bacillaceae</taxon>
        <taxon>Bacillus</taxon>
    </lineage>
</organism>
<evidence type="ECO:0000256" key="2">
    <source>
        <dbReference type="ARBA" id="ARBA00022692"/>
    </source>
</evidence>
<feature type="transmembrane region" description="Helical" evidence="5">
    <location>
        <begin position="151"/>
        <end position="180"/>
    </location>
</feature>
<comment type="subcellular location">
    <subcellularLocation>
        <location evidence="5">Cell membrane</location>
        <topology evidence="5">Multi-pass membrane protein</topology>
    </subcellularLocation>
</comment>
<dbReference type="AlphaFoldDB" id="A0A0C3G5Q7"/>
<proteinExistence type="inferred from homology"/>
<evidence type="ECO:0000313" key="9">
    <source>
        <dbReference type="Proteomes" id="UP000032247"/>
    </source>
</evidence>
<reference evidence="7 10" key="2">
    <citation type="submission" date="2015-09" db="EMBL/GenBank/DDBJ databases">
        <title>Spore heat resistance.</title>
        <authorList>
            <person name="Boekhorst J."/>
            <person name="Berendsen E.M."/>
            <person name="Wells-Bennik M.H."/>
            <person name="Kuipers O.P."/>
        </authorList>
    </citation>
    <scope>NUCLEOTIDE SEQUENCE [LARGE SCALE GENOMIC DNA]</scope>
    <source>
        <strain evidence="7 10">B4122</strain>
    </source>
</reference>
<evidence type="ECO:0000313" key="8">
    <source>
        <dbReference type="EMBL" id="KZD89848.1"/>
    </source>
</evidence>
<dbReference type="GO" id="GO:0005886">
    <property type="term" value="C:plasma membrane"/>
    <property type="evidence" value="ECO:0007669"/>
    <property type="project" value="UniProtKB-SubCell"/>
</dbReference>
<dbReference type="HAMAP" id="MF_01874">
    <property type="entry name" value="UPF0756"/>
    <property type="match status" value="1"/>
</dbReference>
<comment type="caution">
    <text evidence="6">The sequence shown here is derived from an EMBL/GenBank/DDBJ whole genome shotgun (WGS) entry which is preliminary data.</text>
</comment>
<reference evidence="6 9" key="1">
    <citation type="submission" date="2014-12" db="EMBL/GenBank/DDBJ databases">
        <title>Comparative genome analysis of Bacillus coagulans HM-08, Clostridium butyricum HM-68, Bacillus subtilis HM-66 and Bacillus licheniformis BL-09.</title>
        <authorList>
            <person name="Zhang H."/>
        </authorList>
    </citation>
    <scope>NUCLEOTIDE SEQUENCE [LARGE SCALE GENOMIC DNA]</scope>
    <source>
        <strain evidence="6 9">HM-66</strain>
    </source>
</reference>
<dbReference type="Pfam" id="PF04284">
    <property type="entry name" value="DUF441"/>
    <property type="match status" value="1"/>
</dbReference>
<evidence type="ECO:0000313" key="6">
    <source>
        <dbReference type="EMBL" id="KIU13341.1"/>
    </source>
</evidence>
<comment type="similarity">
    <text evidence="5">Belongs to the UPF0756 family.</text>
</comment>
<feature type="transmembrane region" description="Helical" evidence="5">
    <location>
        <begin position="89"/>
        <end position="109"/>
    </location>
</feature>
<feature type="transmembrane region" description="Helical" evidence="5">
    <location>
        <begin position="42"/>
        <end position="69"/>
    </location>
</feature>
<evidence type="ECO:0000256" key="5">
    <source>
        <dbReference type="HAMAP-Rule" id="MF_01874"/>
    </source>
</evidence>
<dbReference type="PATRIC" id="fig|1423.173.peg.461"/>
<dbReference type="STRING" id="483913.AN935_14585"/>
<evidence type="ECO:0000313" key="7">
    <source>
        <dbReference type="EMBL" id="KZD89468.1"/>
    </source>
</evidence>
<dbReference type="Proteomes" id="UP000032247">
    <property type="component" value="Unassembled WGS sequence"/>
</dbReference>
<dbReference type="InterPro" id="IPR007382">
    <property type="entry name" value="UPF0756_TM"/>
</dbReference>
<dbReference type="EMBL" id="LJZV01000021">
    <property type="protein sequence ID" value="KZD89848.1"/>
    <property type="molecule type" value="Genomic_DNA"/>
</dbReference>
<evidence type="ECO:0000256" key="4">
    <source>
        <dbReference type="ARBA" id="ARBA00023136"/>
    </source>
</evidence>
<dbReference type="PANTHER" id="PTHR38452:SF1">
    <property type="entry name" value="UPF0756 MEMBRANE PROTEIN YEAL"/>
    <property type="match status" value="1"/>
</dbReference>
<keyword evidence="2 5" id="KW-0812">Transmembrane</keyword>
<evidence type="ECO:0000256" key="3">
    <source>
        <dbReference type="ARBA" id="ARBA00022989"/>
    </source>
</evidence>
<gene>
    <name evidence="8" type="ORF">B4122_3588</name>
    <name evidence="7" type="ORF">B4122_3854</name>
    <name evidence="6" type="ORF">SC09_Contig17orf00573</name>
</gene>
<accession>A0A0C3G5Q7</accession>
<keyword evidence="1 5" id="KW-1003">Cell membrane</keyword>
<evidence type="ECO:0000256" key="1">
    <source>
        <dbReference type="ARBA" id="ARBA00022475"/>
    </source>
</evidence>
<evidence type="ECO:0000313" key="10">
    <source>
        <dbReference type="Proteomes" id="UP000076442"/>
    </source>
</evidence>
<dbReference type="EMBL" id="LJZV01000024">
    <property type="protein sequence ID" value="KZD89468.1"/>
    <property type="molecule type" value="Genomic_DNA"/>
</dbReference>
<dbReference type="Proteomes" id="UP000076442">
    <property type="component" value="Unassembled WGS sequence"/>
</dbReference>
<feature type="transmembrane region" description="Helical" evidence="5">
    <location>
        <begin position="121"/>
        <end position="139"/>
    </location>
</feature>
<dbReference type="EMBL" id="JXBC01000001">
    <property type="protein sequence ID" value="KIU13341.1"/>
    <property type="molecule type" value="Genomic_DNA"/>
</dbReference>
<feature type="transmembrane region" description="Helical" evidence="5">
    <location>
        <begin position="12"/>
        <end position="30"/>
    </location>
</feature>
<name>A0A0C3G5Q7_BACIU</name>
<dbReference type="PANTHER" id="PTHR38452">
    <property type="entry name" value="UPF0756 MEMBRANE PROTEIN YEAL"/>
    <property type="match status" value="1"/>
</dbReference>
<keyword evidence="3 5" id="KW-1133">Transmembrane helix</keyword>